<protein>
    <recommendedName>
        <fullName evidence="3">DUF1800 domain-containing protein</fullName>
    </recommendedName>
</protein>
<keyword evidence="2" id="KW-1185">Reference proteome</keyword>
<dbReference type="AlphaFoldDB" id="A0A1H7VCB0"/>
<dbReference type="RefSeq" id="WP_091411772.1">
    <property type="nucleotide sequence ID" value="NZ_FOAB01000008.1"/>
</dbReference>
<organism evidence="1 2">
    <name type="scientific">Aquimarina amphilecti</name>
    <dbReference type="NCBI Taxonomy" id="1038014"/>
    <lineage>
        <taxon>Bacteria</taxon>
        <taxon>Pseudomonadati</taxon>
        <taxon>Bacteroidota</taxon>
        <taxon>Flavobacteriia</taxon>
        <taxon>Flavobacteriales</taxon>
        <taxon>Flavobacteriaceae</taxon>
        <taxon>Aquimarina</taxon>
    </lineage>
</organism>
<gene>
    <name evidence="1" type="ORF">SAMN04487910_4040</name>
</gene>
<name>A0A1H7VCB0_AQUAM</name>
<accession>A0A1H7VCB0</accession>
<dbReference type="Proteomes" id="UP000198521">
    <property type="component" value="Unassembled WGS sequence"/>
</dbReference>
<proteinExistence type="predicted"/>
<dbReference type="InterPro" id="IPR014917">
    <property type="entry name" value="DUF1800"/>
</dbReference>
<dbReference type="EMBL" id="FOAB01000008">
    <property type="protein sequence ID" value="SEM06902.1"/>
    <property type="molecule type" value="Genomic_DNA"/>
</dbReference>
<evidence type="ECO:0000313" key="2">
    <source>
        <dbReference type="Proteomes" id="UP000198521"/>
    </source>
</evidence>
<dbReference type="Pfam" id="PF08811">
    <property type="entry name" value="DUF1800"/>
    <property type="match status" value="1"/>
</dbReference>
<reference evidence="1 2" key="1">
    <citation type="submission" date="2016-10" db="EMBL/GenBank/DDBJ databases">
        <authorList>
            <person name="de Groot N.N."/>
        </authorList>
    </citation>
    <scope>NUCLEOTIDE SEQUENCE [LARGE SCALE GENOMIC DNA]</scope>
    <source>
        <strain evidence="1 2">DSM 25232</strain>
    </source>
</reference>
<dbReference type="OrthoDB" id="9772295at2"/>
<evidence type="ECO:0000313" key="1">
    <source>
        <dbReference type="EMBL" id="SEM06902.1"/>
    </source>
</evidence>
<dbReference type="STRING" id="1038014.SAMN04487910_4040"/>
<sequence length="514" mass="58523">MISDTSCNLASLDPYVPSAENPWNVSKINHLYRRVAFGATKTQVIDALNQNNPSALVDFLIDEAIALVPGAAPEWAFWNRDQFEAAEMANEDNDINFYQDEGKRQMIYDFLQNGLRDRLTLFWSNHFVTEDQSYRSPAYQYQYYNLLQFHALGDFRQFVYDIGISSAMLVYLNGDENTRDRPNENYARELYELFTLGVDNGYNENDIIETAKAITGWVETNDIPWGPITFNPGQFSNDTKDIFGQTANFGYYGLGSPDDVIAHLFTQRETLVANYICGKLYTYFVSPTCNEGIVAEMAQTFITNNFQIAPVLRQLFKSEHFFDQEAIGAIIKSPIDLFATHFKQLNFESPPTLASLNSLLGRTTTIGQEVLNPIDVEGWQGDEDWISPDYLIGRWEGVQNIINTFYAQNQTQFGDFLNGLPIGTLADGFVNNTLQGEQVNIVVKAILDYFLPRGLEDQTLFDEALAIFKEFYPENYYEPDAVAPILWTLDLSGVPDQFYALLSHIDELPEFQLK</sequence>
<evidence type="ECO:0008006" key="3">
    <source>
        <dbReference type="Google" id="ProtNLM"/>
    </source>
</evidence>